<gene>
    <name evidence="5" type="ORF">DFR24_3438</name>
</gene>
<evidence type="ECO:0000256" key="2">
    <source>
        <dbReference type="ARBA" id="ARBA00022598"/>
    </source>
</evidence>
<comment type="similarity">
    <text evidence="1">Belongs to the ATP-dependent AMP-binding enzyme family.</text>
</comment>
<dbReference type="RefSeq" id="WP_162851280.1">
    <property type="nucleotide sequence ID" value="NZ_MWIN01000019.1"/>
</dbReference>
<dbReference type="InterPro" id="IPR000873">
    <property type="entry name" value="AMP-dep_synth/lig_dom"/>
</dbReference>
<evidence type="ECO:0000259" key="4">
    <source>
        <dbReference type="Pfam" id="PF13193"/>
    </source>
</evidence>
<proteinExistence type="inferred from homology"/>
<dbReference type="PANTHER" id="PTHR43767:SF1">
    <property type="entry name" value="NONRIBOSOMAL PEPTIDE SYNTHASE PES1 (EUROFUNG)-RELATED"/>
    <property type="match status" value="1"/>
</dbReference>
<dbReference type="EMBL" id="SOBT01000010">
    <property type="protein sequence ID" value="TDU26414.1"/>
    <property type="molecule type" value="Genomic_DNA"/>
</dbReference>
<evidence type="ECO:0000259" key="3">
    <source>
        <dbReference type="Pfam" id="PF00501"/>
    </source>
</evidence>
<feature type="domain" description="AMP-binding enzyme C-terminal" evidence="4">
    <location>
        <begin position="444"/>
        <end position="519"/>
    </location>
</feature>
<organism evidence="5 6">
    <name type="scientific">Panacagrimonas perspica</name>
    <dbReference type="NCBI Taxonomy" id="381431"/>
    <lineage>
        <taxon>Bacteria</taxon>
        <taxon>Pseudomonadati</taxon>
        <taxon>Pseudomonadota</taxon>
        <taxon>Gammaproteobacteria</taxon>
        <taxon>Nevskiales</taxon>
        <taxon>Nevskiaceae</taxon>
        <taxon>Panacagrimonas</taxon>
    </lineage>
</organism>
<dbReference type="SUPFAM" id="SSF56801">
    <property type="entry name" value="Acetyl-CoA synthetase-like"/>
    <property type="match status" value="1"/>
</dbReference>
<sequence length="536" mass="58118">MNESKPAHLEGKPLPQDVPLPWVGDIPARGLAQCPDRTAVIFADGGGRTMSYRELERMTRAFCAAMRARGLVDGARVAYLGRNNELYMPMLFGALRAGCVIVTLNWRLTAPEIAYQLQDSGAAFLIADADLMPVTMKACEGLTMQPEILPTDDPAASRDLRRLMAGDAPASECPHELDQVVVQMYTSGTTGKPKGVQLTHGCLTYARHCEMIDGSYAGWQAGTTHLSAMPNFHIAGTSWMLIGLTRLSTMVLTADPSPANLLPLIEKYNPGCSFIVPTVIRALVDAIRAGGRPAPRMKQIAYGASAIGESLLREAMETFGCEFGQAFGMTEVTGTCTYLPNADHDLSRPQVLKSVGRPLAGMAVQIRDGEGRLLNVGEAGEIWVRTPTAMLGYWNLPKATQEALVDGWYRTGDGGRIDADGFLYLTDRIKDMIISGGENVYPVEIEERLRLHPAVLEAAVIGLPDPHWGEAVHAMVELRPGQQVEADTLRAFAREGLAGFKCPRSIRFTTALPRTASGKVQRAQVRSAWRESIAAG</sequence>
<evidence type="ECO:0000313" key="5">
    <source>
        <dbReference type="EMBL" id="TDU26414.1"/>
    </source>
</evidence>
<evidence type="ECO:0000313" key="6">
    <source>
        <dbReference type="Proteomes" id="UP000295341"/>
    </source>
</evidence>
<dbReference type="Pfam" id="PF00501">
    <property type="entry name" value="AMP-binding"/>
    <property type="match status" value="1"/>
</dbReference>
<feature type="domain" description="AMP-dependent synthetase/ligase" evidence="3">
    <location>
        <begin position="32"/>
        <end position="394"/>
    </location>
</feature>
<name>A0A4R7NYK3_9GAMM</name>
<dbReference type="Proteomes" id="UP000295341">
    <property type="component" value="Unassembled WGS sequence"/>
</dbReference>
<dbReference type="InterPro" id="IPR025110">
    <property type="entry name" value="AMP-bd_C"/>
</dbReference>
<dbReference type="InterPro" id="IPR045851">
    <property type="entry name" value="AMP-bd_C_sf"/>
</dbReference>
<protein>
    <submittedName>
        <fullName evidence="5">Long-chain acyl-CoA synthetase</fullName>
    </submittedName>
</protein>
<comment type="caution">
    <text evidence="5">The sequence shown here is derived from an EMBL/GenBank/DDBJ whole genome shotgun (WGS) entry which is preliminary data.</text>
</comment>
<dbReference type="FunFam" id="3.30.300.30:FF:000008">
    <property type="entry name" value="2,3-dihydroxybenzoate-AMP ligase"/>
    <property type="match status" value="1"/>
</dbReference>
<dbReference type="AlphaFoldDB" id="A0A4R7NYK3"/>
<dbReference type="Gene3D" id="3.30.300.30">
    <property type="match status" value="1"/>
</dbReference>
<dbReference type="PANTHER" id="PTHR43767">
    <property type="entry name" value="LONG-CHAIN-FATTY-ACID--COA LIGASE"/>
    <property type="match status" value="1"/>
</dbReference>
<accession>A0A4R7NYK3</accession>
<dbReference type="InterPro" id="IPR042099">
    <property type="entry name" value="ANL_N_sf"/>
</dbReference>
<keyword evidence="6" id="KW-1185">Reference proteome</keyword>
<evidence type="ECO:0000256" key="1">
    <source>
        <dbReference type="ARBA" id="ARBA00006432"/>
    </source>
</evidence>
<dbReference type="Gene3D" id="3.40.50.12780">
    <property type="entry name" value="N-terminal domain of ligase-like"/>
    <property type="match status" value="1"/>
</dbReference>
<dbReference type="Pfam" id="PF13193">
    <property type="entry name" value="AMP-binding_C"/>
    <property type="match status" value="1"/>
</dbReference>
<reference evidence="5 6" key="1">
    <citation type="submission" date="2019-03" db="EMBL/GenBank/DDBJ databases">
        <title>Genomic Encyclopedia of Type Strains, Phase IV (KMG-IV): sequencing the most valuable type-strain genomes for metagenomic binning, comparative biology and taxonomic classification.</title>
        <authorList>
            <person name="Goeker M."/>
        </authorList>
    </citation>
    <scope>NUCLEOTIDE SEQUENCE [LARGE SCALE GENOMIC DNA]</scope>
    <source>
        <strain evidence="5 6">DSM 26377</strain>
    </source>
</reference>
<dbReference type="GO" id="GO:0016878">
    <property type="term" value="F:acid-thiol ligase activity"/>
    <property type="evidence" value="ECO:0007669"/>
    <property type="project" value="UniProtKB-ARBA"/>
</dbReference>
<keyword evidence="2" id="KW-0436">Ligase</keyword>
<dbReference type="InterPro" id="IPR050237">
    <property type="entry name" value="ATP-dep_AMP-bd_enzyme"/>
</dbReference>